<reference evidence="2 3" key="1">
    <citation type="submission" date="2018-06" db="EMBL/GenBank/DDBJ databases">
        <title>Genomic Encyclopedia of Archaeal and Bacterial Type Strains, Phase II (KMG-II): from individual species to whole genera.</title>
        <authorList>
            <person name="Goeker M."/>
        </authorList>
    </citation>
    <scope>NUCLEOTIDE SEQUENCE [LARGE SCALE GENOMIC DNA]</scope>
    <source>
        <strain evidence="2 3">JCM 11668</strain>
    </source>
</reference>
<sequence>MSNQAARVDDSQRWHDVDGLHIDVRGLPCPEPMVTVLRLIDSGTIEGPLLAHIGQEPLLLYPELDARGWTYQLIAESDADGVVLQITRAAP</sequence>
<feature type="domain" description="DUF2249" evidence="1">
    <location>
        <begin position="22"/>
        <end position="88"/>
    </location>
</feature>
<evidence type="ECO:0000313" key="3">
    <source>
        <dbReference type="Proteomes" id="UP000248148"/>
    </source>
</evidence>
<organism evidence="2 3">
    <name type="scientific">Rhodopseudomonas faecalis</name>
    <dbReference type="NCBI Taxonomy" id="99655"/>
    <lineage>
        <taxon>Bacteria</taxon>
        <taxon>Pseudomonadati</taxon>
        <taxon>Pseudomonadota</taxon>
        <taxon>Alphaproteobacteria</taxon>
        <taxon>Hyphomicrobiales</taxon>
        <taxon>Nitrobacteraceae</taxon>
        <taxon>Rhodopseudomonas</taxon>
    </lineage>
</organism>
<dbReference type="SUPFAM" id="SSF64307">
    <property type="entry name" value="SirA-like"/>
    <property type="match status" value="1"/>
</dbReference>
<dbReference type="InterPro" id="IPR018720">
    <property type="entry name" value="DUF2249"/>
</dbReference>
<dbReference type="InterPro" id="IPR036868">
    <property type="entry name" value="TusA-like_sf"/>
</dbReference>
<proteinExistence type="predicted"/>
<evidence type="ECO:0000259" key="1">
    <source>
        <dbReference type="Pfam" id="PF10006"/>
    </source>
</evidence>
<dbReference type="EMBL" id="QJTI01000005">
    <property type="protein sequence ID" value="PYF03755.1"/>
    <property type="molecule type" value="Genomic_DNA"/>
</dbReference>
<dbReference type="Pfam" id="PF10006">
    <property type="entry name" value="DUF2249"/>
    <property type="match status" value="1"/>
</dbReference>
<evidence type="ECO:0000313" key="2">
    <source>
        <dbReference type="EMBL" id="PYF03755.1"/>
    </source>
</evidence>
<dbReference type="AlphaFoldDB" id="A0A318TPC6"/>
<dbReference type="OrthoDB" id="30295at2"/>
<name>A0A318TPC6_9BRAD</name>
<keyword evidence="3" id="KW-1185">Reference proteome</keyword>
<gene>
    <name evidence="2" type="ORF">BJ122_10511</name>
</gene>
<protein>
    <submittedName>
        <fullName evidence="2">Uncharacterized protein DUF2249</fullName>
    </submittedName>
</protein>
<dbReference type="Proteomes" id="UP000248148">
    <property type="component" value="Unassembled WGS sequence"/>
</dbReference>
<accession>A0A318TPC6</accession>
<comment type="caution">
    <text evidence="2">The sequence shown here is derived from an EMBL/GenBank/DDBJ whole genome shotgun (WGS) entry which is preliminary data.</text>
</comment>
<dbReference type="RefSeq" id="WP_110780178.1">
    <property type="nucleotide sequence ID" value="NZ_QJTI01000005.1"/>
</dbReference>